<dbReference type="Proteomes" id="UP000288212">
    <property type="component" value="Unassembled WGS sequence"/>
</dbReference>
<reference evidence="1 2" key="1">
    <citation type="journal article" date="2011" name="Front. Microbiol.">
        <title>Genomic signatures of strain selection and enhancement in Bacillus atrophaeus var. globigii, a historical biowarfare simulant.</title>
        <authorList>
            <person name="Gibbons H.S."/>
            <person name="Broomall S.M."/>
            <person name="McNew L.A."/>
            <person name="Daligault H."/>
            <person name="Chapman C."/>
            <person name="Bruce D."/>
            <person name="Karavis M."/>
            <person name="Krepps M."/>
            <person name="McGregor P.A."/>
            <person name="Hong C."/>
            <person name="Park K.H."/>
            <person name="Akmal A."/>
            <person name="Feldman A."/>
            <person name="Lin J.S."/>
            <person name="Chang W.E."/>
            <person name="Higgs B.W."/>
            <person name="Demirev P."/>
            <person name="Lindquist J."/>
            <person name="Liem A."/>
            <person name="Fochler E."/>
            <person name="Read T.D."/>
            <person name="Tapia R."/>
            <person name="Johnson S."/>
            <person name="Bishop-Lilly K.A."/>
            <person name="Detter C."/>
            <person name="Han C."/>
            <person name="Sozhamannan S."/>
            <person name="Rosenzweig C.N."/>
            <person name="Skowronski E.W."/>
        </authorList>
    </citation>
    <scope>NUCLEOTIDE SEQUENCE [LARGE SCALE GENOMIC DNA]</scope>
    <source>
        <strain evidence="1 2">AK5</strain>
    </source>
</reference>
<organism evidence="1 2">
    <name type="scientific">Aliidiomarina haloalkalitolerans</name>
    <dbReference type="NCBI Taxonomy" id="859059"/>
    <lineage>
        <taxon>Bacteria</taxon>
        <taxon>Pseudomonadati</taxon>
        <taxon>Pseudomonadota</taxon>
        <taxon>Gammaproteobacteria</taxon>
        <taxon>Alteromonadales</taxon>
        <taxon>Idiomarinaceae</taxon>
        <taxon>Aliidiomarina</taxon>
    </lineage>
</organism>
<protein>
    <submittedName>
        <fullName evidence="1">Uncharacterized protein</fullName>
    </submittedName>
</protein>
<evidence type="ECO:0000313" key="2">
    <source>
        <dbReference type="Proteomes" id="UP000288212"/>
    </source>
</evidence>
<dbReference type="EMBL" id="PIPI01000002">
    <property type="protein sequence ID" value="RUO20783.1"/>
    <property type="molecule type" value="Genomic_DNA"/>
</dbReference>
<dbReference type="AlphaFoldDB" id="A0A432VW58"/>
<name>A0A432VW58_9GAMM</name>
<keyword evidence="2" id="KW-1185">Reference proteome</keyword>
<accession>A0A432VW58</accession>
<sequence>MRSVFIRHNCSSTPDVLRQLWERRLIALHYDDNFSTNPTDYYPAGRKALERLWGYCKGGAIVGADYRRLDGSKMLVGFLEQGAQIFSEEFHDPSSGDSFIYKVAALSNAVEVPYANYPLLVGIQPRQATLTGWPSAKGALLAAVKGRSLPRKPNSLHPSQLEVLCYEWLRSSGKLERLVLPIGRGLMDIDIFGIGRGEKRVIGQVTYSKNAADLSDKQSRLLGHARDTDSVYFFLPEDAPLVAGDGVELVTFRKVLDDLQADPDVSTKAMLREMFAEYR</sequence>
<comment type="caution">
    <text evidence="1">The sequence shown here is derived from an EMBL/GenBank/DDBJ whole genome shotgun (WGS) entry which is preliminary data.</text>
</comment>
<evidence type="ECO:0000313" key="1">
    <source>
        <dbReference type="EMBL" id="RUO20783.1"/>
    </source>
</evidence>
<gene>
    <name evidence="1" type="ORF">CWE06_05630</name>
</gene>
<proteinExistence type="predicted"/>